<dbReference type="InterPro" id="IPR014710">
    <property type="entry name" value="RmlC-like_jellyroll"/>
</dbReference>
<dbReference type="EMBL" id="WOTW01000036">
    <property type="protein sequence ID" value="MUP38965.1"/>
    <property type="molecule type" value="Genomic_DNA"/>
</dbReference>
<keyword evidence="3" id="KW-0804">Transcription</keyword>
<dbReference type="Proteomes" id="UP000462449">
    <property type="component" value="Unassembled WGS sequence"/>
</dbReference>
<sequence>MLLKSNASIFSNCETCTDKSCAVQMLSGDDLSLLSDNCHEVSFERGEIILSEGAWADHVVYLRSGLVKEYGKGDRHQEYILQVIKPHSYLGLHSIFSDNITHYSYMALNNVTVCYIKLPVFSTFIKENGRFGYEILSSVCNDSVRNYHRFIDQHQKKIFGKVADALLYFSCVIFNSPNFILPLSRKEIACMIGTSRESVSKQICGFESDKIIKVNGRCISILDMDKLKQISRVG</sequence>
<dbReference type="AlphaFoldDB" id="A0A7M4D8I6"/>
<evidence type="ECO:0000256" key="1">
    <source>
        <dbReference type="ARBA" id="ARBA00023015"/>
    </source>
</evidence>
<dbReference type="PROSITE" id="PS51063">
    <property type="entry name" value="HTH_CRP_2"/>
    <property type="match status" value="1"/>
</dbReference>
<keyword evidence="1" id="KW-0805">Transcription regulation</keyword>
<dbReference type="InterPro" id="IPR018490">
    <property type="entry name" value="cNMP-bd_dom_sf"/>
</dbReference>
<reference evidence="7 8" key="1">
    <citation type="submission" date="2019-11" db="EMBL/GenBank/DDBJ databases">
        <title>Draft genome sequence of Labilibaculum sp. strain SYP isolated from Black Sea.</title>
        <authorList>
            <person name="Yadav S."/>
            <person name="Villanueva L."/>
        </authorList>
    </citation>
    <scope>NUCLEOTIDE SEQUENCE [LARGE SCALE GENOMIC DNA]</scope>
    <source>
        <strain evidence="7 8">44</strain>
    </source>
</reference>
<accession>A0A7M4D8I6</accession>
<dbReference type="OrthoDB" id="9127033at2"/>
<dbReference type="SUPFAM" id="SSF46785">
    <property type="entry name" value="Winged helix' DNA-binding domain"/>
    <property type="match status" value="1"/>
</dbReference>
<dbReference type="EMBL" id="QTZN02000036">
    <property type="protein sequence ID" value="MVB08170.1"/>
    <property type="molecule type" value="Genomic_DNA"/>
</dbReference>
<comment type="caution">
    <text evidence="6">The sequence shown here is derived from an EMBL/GenBank/DDBJ whole genome shotgun (WGS) entry which is preliminary data.</text>
</comment>
<evidence type="ECO:0000256" key="2">
    <source>
        <dbReference type="ARBA" id="ARBA00023125"/>
    </source>
</evidence>
<dbReference type="GO" id="GO:0005829">
    <property type="term" value="C:cytosol"/>
    <property type="evidence" value="ECO:0007669"/>
    <property type="project" value="TreeGrafter"/>
</dbReference>
<keyword evidence="8" id="KW-1185">Reference proteome</keyword>
<dbReference type="Pfam" id="PF00027">
    <property type="entry name" value="cNMP_binding"/>
    <property type="match status" value="1"/>
</dbReference>
<evidence type="ECO:0000313" key="9">
    <source>
        <dbReference type="Proteomes" id="UP000462449"/>
    </source>
</evidence>
<keyword evidence="2" id="KW-0238">DNA-binding</keyword>
<dbReference type="PANTHER" id="PTHR24567:SF74">
    <property type="entry name" value="HTH-TYPE TRANSCRIPTIONAL REGULATOR ARCR"/>
    <property type="match status" value="1"/>
</dbReference>
<dbReference type="Pfam" id="PF13545">
    <property type="entry name" value="HTH_Crp_2"/>
    <property type="match status" value="1"/>
</dbReference>
<gene>
    <name evidence="7" type="ORF">DWB62_014185</name>
    <name evidence="6" type="ORF">GNY23_14185</name>
</gene>
<name>A0A7M4D8I6_9BACT</name>
<dbReference type="SMART" id="SM00419">
    <property type="entry name" value="HTH_CRP"/>
    <property type="match status" value="1"/>
</dbReference>
<dbReference type="PANTHER" id="PTHR24567">
    <property type="entry name" value="CRP FAMILY TRANSCRIPTIONAL REGULATORY PROTEIN"/>
    <property type="match status" value="1"/>
</dbReference>
<dbReference type="PROSITE" id="PS50042">
    <property type="entry name" value="CNMP_BINDING_3"/>
    <property type="match status" value="1"/>
</dbReference>
<dbReference type="CDD" id="cd00038">
    <property type="entry name" value="CAP_ED"/>
    <property type="match status" value="1"/>
</dbReference>
<proteinExistence type="predicted"/>
<evidence type="ECO:0000313" key="8">
    <source>
        <dbReference type="Proteomes" id="UP000285951"/>
    </source>
</evidence>
<evidence type="ECO:0000259" key="4">
    <source>
        <dbReference type="PROSITE" id="PS50042"/>
    </source>
</evidence>
<dbReference type="InterPro" id="IPR050397">
    <property type="entry name" value="Env_Response_Regulators"/>
</dbReference>
<dbReference type="SMART" id="SM00100">
    <property type="entry name" value="cNMP"/>
    <property type="match status" value="1"/>
</dbReference>
<feature type="domain" description="Cyclic nucleotide-binding" evidence="4">
    <location>
        <begin position="22"/>
        <end position="125"/>
    </location>
</feature>
<dbReference type="InterPro" id="IPR012318">
    <property type="entry name" value="HTH_CRP"/>
</dbReference>
<dbReference type="InterPro" id="IPR000595">
    <property type="entry name" value="cNMP-bd_dom"/>
</dbReference>
<evidence type="ECO:0000313" key="6">
    <source>
        <dbReference type="EMBL" id="MUP38965.1"/>
    </source>
</evidence>
<feature type="domain" description="HTH crp-type" evidence="5">
    <location>
        <begin position="156"/>
        <end position="225"/>
    </location>
</feature>
<dbReference type="Gene3D" id="1.10.10.10">
    <property type="entry name" value="Winged helix-like DNA-binding domain superfamily/Winged helix DNA-binding domain"/>
    <property type="match status" value="1"/>
</dbReference>
<dbReference type="SUPFAM" id="SSF51206">
    <property type="entry name" value="cAMP-binding domain-like"/>
    <property type="match status" value="1"/>
</dbReference>
<dbReference type="GO" id="GO:0003700">
    <property type="term" value="F:DNA-binding transcription factor activity"/>
    <property type="evidence" value="ECO:0007669"/>
    <property type="project" value="TreeGrafter"/>
</dbReference>
<organism evidence="6 9">
    <name type="scientific">Labilibaculum euxinus</name>
    <dbReference type="NCBI Taxonomy" id="2686357"/>
    <lineage>
        <taxon>Bacteria</taxon>
        <taxon>Pseudomonadati</taxon>
        <taxon>Bacteroidota</taxon>
        <taxon>Bacteroidia</taxon>
        <taxon>Marinilabiliales</taxon>
        <taxon>Marinifilaceae</taxon>
        <taxon>Labilibaculum</taxon>
    </lineage>
</organism>
<dbReference type="InterPro" id="IPR036390">
    <property type="entry name" value="WH_DNA-bd_sf"/>
</dbReference>
<reference evidence="6 9" key="2">
    <citation type="submission" date="2019-12" db="EMBL/GenBank/DDBJ databases">
        <title>Draft genome sequence of Labilibaculum sp. strain 44 isolated from deep waters of Black Sea.</title>
        <authorList>
            <person name="Yadav S."/>
            <person name="Villanueva L."/>
        </authorList>
    </citation>
    <scope>NUCLEOTIDE SEQUENCE [LARGE SCALE GENOMIC DNA]</scope>
    <source>
        <strain evidence="6 9">44</strain>
    </source>
</reference>
<evidence type="ECO:0000256" key="3">
    <source>
        <dbReference type="ARBA" id="ARBA00023163"/>
    </source>
</evidence>
<protein>
    <submittedName>
        <fullName evidence="6">Helix-turn-helix domain-containing protein</fullName>
    </submittedName>
</protein>
<dbReference type="InterPro" id="IPR036388">
    <property type="entry name" value="WH-like_DNA-bd_sf"/>
</dbReference>
<dbReference type="RefSeq" id="WP_156196478.1">
    <property type="nucleotide sequence ID" value="NZ_QTZN02000036.1"/>
</dbReference>
<evidence type="ECO:0000259" key="5">
    <source>
        <dbReference type="PROSITE" id="PS51063"/>
    </source>
</evidence>
<dbReference type="GO" id="GO:0003677">
    <property type="term" value="F:DNA binding"/>
    <property type="evidence" value="ECO:0007669"/>
    <property type="project" value="UniProtKB-KW"/>
</dbReference>
<dbReference type="Proteomes" id="UP000285951">
    <property type="component" value="Unassembled WGS sequence"/>
</dbReference>
<evidence type="ECO:0000313" key="7">
    <source>
        <dbReference type="EMBL" id="MVB08170.1"/>
    </source>
</evidence>
<dbReference type="Gene3D" id="2.60.120.10">
    <property type="entry name" value="Jelly Rolls"/>
    <property type="match status" value="1"/>
</dbReference>